<proteinExistence type="predicted"/>
<gene>
    <name evidence="1" type="ORF">AFUS01_LOCUS7612</name>
</gene>
<dbReference type="EMBL" id="CAJVCH010051588">
    <property type="protein sequence ID" value="CAG7718197.1"/>
    <property type="molecule type" value="Genomic_DNA"/>
</dbReference>
<organism evidence="1 2">
    <name type="scientific">Allacma fusca</name>
    <dbReference type="NCBI Taxonomy" id="39272"/>
    <lineage>
        <taxon>Eukaryota</taxon>
        <taxon>Metazoa</taxon>
        <taxon>Ecdysozoa</taxon>
        <taxon>Arthropoda</taxon>
        <taxon>Hexapoda</taxon>
        <taxon>Collembola</taxon>
        <taxon>Symphypleona</taxon>
        <taxon>Sminthuridae</taxon>
        <taxon>Allacma</taxon>
    </lineage>
</organism>
<evidence type="ECO:0000313" key="1">
    <source>
        <dbReference type="EMBL" id="CAG7718197.1"/>
    </source>
</evidence>
<name>A0A8J2JHH1_9HEXA</name>
<keyword evidence="2" id="KW-1185">Reference proteome</keyword>
<accession>A0A8J2JHH1</accession>
<sequence length="77" mass="8563">IGTMKLVPYVSPQDLEFQNPSSALYPLEEVGYPKTLASVVGKNQFDPGYRSMDNCFVMSTYTRELSTPEGSPPERSI</sequence>
<comment type="caution">
    <text evidence="1">The sequence shown here is derived from an EMBL/GenBank/DDBJ whole genome shotgun (WGS) entry which is preliminary data.</text>
</comment>
<reference evidence="1" key="1">
    <citation type="submission" date="2021-06" db="EMBL/GenBank/DDBJ databases">
        <authorList>
            <person name="Hodson N. C."/>
            <person name="Mongue J. A."/>
            <person name="Jaron S. K."/>
        </authorList>
    </citation>
    <scope>NUCLEOTIDE SEQUENCE</scope>
</reference>
<evidence type="ECO:0000313" key="2">
    <source>
        <dbReference type="Proteomes" id="UP000708208"/>
    </source>
</evidence>
<protein>
    <submittedName>
        <fullName evidence="1">Uncharacterized protein</fullName>
    </submittedName>
</protein>
<dbReference type="AlphaFoldDB" id="A0A8J2JHH1"/>
<feature type="non-terminal residue" evidence="1">
    <location>
        <position position="1"/>
    </location>
</feature>
<dbReference type="Proteomes" id="UP000708208">
    <property type="component" value="Unassembled WGS sequence"/>
</dbReference>